<dbReference type="PATRIC" id="fig|1429438.4.peg.6099"/>
<dbReference type="EMBL" id="AZHW01000959">
    <property type="protein sequence ID" value="ETW95082.1"/>
    <property type="molecule type" value="Genomic_DNA"/>
</dbReference>
<evidence type="ECO:0000313" key="11">
    <source>
        <dbReference type="Proteomes" id="UP000019141"/>
    </source>
</evidence>
<keyword evidence="3" id="KW-1003">Cell membrane</keyword>
<evidence type="ECO:0000313" key="10">
    <source>
        <dbReference type="EMBL" id="ETW95082.1"/>
    </source>
</evidence>
<feature type="transmembrane region" description="Helical" evidence="9">
    <location>
        <begin position="20"/>
        <end position="39"/>
    </location>
</feature>
<proteinExistence type="inferred from homology"/>
<dbReference type="AlphaFoldDB" id="W4LAQ1"/>
<dbReference type="GO" id="GO:0006865">
    <property type="term" value="P:amino acid transport"/>
    <property type="evidence" value="ECO:0007669"/>
    <property type="project" value="UniProtKB-KW"/>
</dbReference>
<evidence type="ECO:0000256" key="1">
    <source>
        <dbReference type="ARBA" id="ARBA00004651"/>
    </source>
</evidence>
<comment type="similarity">
    <text evidence="8">Belongs to the binding-protein-dependent transport system permease family. LivHM subfamily.</text>
</comment>
<accession>W4LAQ1</accession>
<reference evidence="10 11" key="1">
    <citation type="journal article" date="2014" name="Nature">
        <title>An environmental bacterial taxon with a large and distinct metabolic repertoire.</title>
        <authorList>
            <person name="Wilson M.C."/>
            <person name="Mori T."/>
            <person name="Ruckert C."/>
            <person name="Uria A.R."/>
            <person name="Helf M.J."/>
            <person name="Takada K."/>
            <person name="Gernert C."/>
            <person name="Steffens U.A."/>
            <person name="Heycke N."/>
            <person name="Schmitt S."/>
            <person name="Rinke C."/>
            <person name="Helfrich E.J."/>
            <person name="Brachmann A.O."/>
            <person name="Gurgui C."/>
            <person name="Wakimoto T."/>
            <person name="Kracht M."/>
            <person name="Crusemann M."/>
            <person name="Hentschel U."/>
            <person name="Abe I."/>
            <person name="Matsunaga S."/>
            <person name="Kalinowski J."/>
            <person name="Takeyama H."/>
            <person name="Piel J."/>
        </authorList>
    </citation>
    <scope>NUCLEOTIDE SEQUENCE [LARGE SCALE GENOMIC DNA]</scope>
    <source>
        <strain evidence="11">TSY1</strain>
    </source>
</reference>
<organism evidence="10 11">
    <name type="scientific">Entotheonella factor</name>
    <dbReference type="NCBI Taxonomy" id="1429438"/>
    <lineage>
        <taxon>Bacteria</taxon>
        <taxon>Pseudomonadati</taxon>
        <taxon>Nitrospinota/Tectimicrobiota group</taxon>
        <taxon>Candidatus Tectimicrobiota</taxon>
        <taxon>Candidatus Entotheonellia</taxon>
        <taxon>Candidatus Entotheonellales</taxon>
        <taxon>Candidatus Entotheonellaceae</taxon>
        <taxon>Candidatus Entotheonella</taxon>
    </lineage>
</organism>
<dbReference type="CDD" id="cd06582">
    <property type="entry name" value="TM_PBP1_LivH_like"/>
    <property type="match status" value="1"/>
</dbReference>
<feature type="transmembrane region" description="Helical" evidence="9">
    <location>
        <begin position="109"/>
        <end position="127"/>
    </location>
</feature>
<keyword evidence="4 9" id="KW-0812">Transmembrane</keyword>
<comment type="subcellular location">
    <subcellularLocation>
        <location evidence="1">Cell membrane</location>
        <topology evidence="1">Multi-pass membrane protein</topology>
    </subcellularLocation>
</comment>
<dbReference type="InterPro" id="IPR001851">
    <property type="entry name" value="ABC_transp_permease"/>
</dbReference>
<protein>
    <recommendedName>
        <fullName evidence="12">ABC transporter permease</fullName>
    </recommendedName>
</protein>
<evidence type="ECO:0000256" key="3">
    <source>
        <dbReference type="ARBA" id="ARBA00022475"/>
    </source>
</evidence>
<feature type="transmembrane region" description="Helical" evidence="9">
    <location>
        <begin position="51"/>
        <end position="67"/>
    </location>
</feature>
<dbReference type="Proteomes" id="UP000019141">
    <property type="component" value="Unassembled WGS sequence"/>
</dbReference>
<evidence type="ECO:0000256" key="6">
    <source>
        <dbReference type="ARBA" id="ARBA00022989"/>
    </source>
</evidence>
<keyword evidence="7 9" id="KW-0472">Membrane</keyword>
<keyword evidence="6 9" id="KW-1133">Transmembrane helix</keyword>
<evidence type="ECO:0000256" key="8">
    <source>
        <dbReference type="ARBA" id="ARBA00037998"/>
    </source>
</evidence>
<feature type="transmembrane region" description="Helical" evidence="9">
    <location>
        <begin position="268"/>
        <end position="291"/>
    </location>
</feature>
<dbReference type="PANTHER" id="PTHR11795">
    <property type="entry name" value="BRANCHED-CHAIN AMINO ACID TRANSPORT SYSTEM PERMEASE PROTEIN LIVH"/>
    <property type="match status" value="1"/>
</dbReference>
<dbReference type="InterPro" id="IPR052157">
    <property type="entry name" value="BCAA_transport_permease"/>
</dbReference>
<sequence>MLDMAHVLDLNLLLEQAFNGLIIATGIYLVASGLSLIYGMLGVPNFAHGSLYMYGAFLLFTVTRFMFGNIPWLFWVGLLLVPLIVMILGMGIEVFLLRPIYRADAFYQLLLTYGLVLIFGDLVKMIWGTENQAVSRPPGFEGSMSLFDISLPSYQMLILIPISFLTLVLLYLFIHKTRLGSIIRTVSYDQEMLGALGINVRLLYTGVFAMGTWLAGLGGVVLAPLGAVYPGMDFHVIIDVFLVVVLGGLGSMTGTALGALIYGELRSFGILLTPEFESVFIYVLIVVVLSWRPQGLMGRHLAGGH</sequence>
<keyword evidence="5" id="KW-0029">Amino-acid transport</keyword>
<dbReference type="HOGENOM" id="CLU_039929_2_1_7"/>
<evidence type="ECO:0008006" key="12">
    <source>
        <dbReference type="Google" id="ProtNLM"/>
    </source>
</evidence>
<dbReference type="PANTHER" id="PTHR11795:SF442">
    <property type="entry name" value="ABC TRANSPORTER ATP-BINDING PROTEIN"/>
    <property type="match status" value="1"/>
</dbReference>
<keyword evidence="2" id="KW-0813">Transport</keyword>
<dbReference type="GO" id="GO:0022857">
    <property type="term" value="F:transmembrane transporter activity"/>
    <property type="evidence" value="ECO:0007669"/>
    <property type="project" value="InterPro"/>
</dbReference>
<dbReference type="Pfam" id="PF02653">
    <property type="entry name" value="BPD_transp_2"/>
    <property type="match status" value="1"/>
</dbReference>
<keyword evidence="11" id="KW-1185">Reference proteome</keyword>
<evidence type="ECO:0000256" key="9">
    <source>
        <dbReference type="SAM" id="Phobius"/>
    </source>
</evidence>
<comment type="caution">
    <text evidence="10">The sequence shown here is derived from an EMBL/GenBank/DDBJ whole genome shotgun (WGS) entry which is preliminary data.</text>
</comment>
<evidence type="ECO:0000256" key="2">
    <source>
        <dbReference type="ARBA" id="ARBA00022448"/>
    </source>
</evidence>
<dbReference type="GO" id="GO:0005886">
    <property type="term" value="C:plasma membrane"/>
    <property type="evidence" value="ECO:0007669"/>
    <property type="project" value="UniProtKB-SubCell"/>
</dbReference>
<feature type="transmembrane region" description="Helical" evidence="9">
    <location>
        <begin position="73"/>
        <end position="97"/>
    </location>
</feature>
<feature type="transmembrane region" description="Helical" evidence="9">
    <location>
        <begin position="154"/>
        <end position="174"/>
    </location>
</feature>
<name>W4LAQ1_ENTF1</name>
<evidence type="ECO:0000256" key="4">
    <source>
        <dbReference type="ARBA" id="ARBA00022692"/>
    </source>
</evidence>
<evidence type="ECO:0000256" key="5">
    <source>
        <dbReference type="ARBA" id="ARBA00022970"/>
    </source>
</evidence>
<feature type="transmembrane region" description="Helical" evidence="9">
    <location>
        <begin position="202"/>
        <end position="225"/>
    </location>
</feature>
<evidence type="ECO:0000256" key="7">
    <source>
        <dbReference type="ARBA" id="ARBA00023136"/>
    </source>
</evidence>
<feature type="transmembrane region" description="Helical" evidence="9">
    <location>
        <begin position="237"/>
        <end position="261"/>
    </location>
</feature>
<gene>
    <name evidence="10" type="ORF">ETSY1_32135</name>
</gene>